<dbReference type="Proteomes" id="UP001177021">
    <property type="component" value="Unassembled WGS sequence"/>
</dbReference>
<dbReference type="EMBL" id="CASHSV030000615">
    <property type="protein sequence ID" value="CAJ2670143.1"/>
    <property type="molecule type" value="Genomic_DNA"/>
</dbReference>
<keyword evidence="2" id="KW-1185">Reference proteome</keyword>
<gene>
    <name evidence="1" type="ORF">MILVUS5_LOCUS34223</name>
</gene>
<organism evidence="1 2">
    <name type="scientific">Trifolium pratense</name>
    <name type="common">Red clover</name>
    <dbReference type="NCBI Taxonomy" id="57577"/>
    <lineage>
        <taxon>Eukaryota</taxon>
        <taxon>Viridiplantae</taxon>
        <taxon>Streptophyta</taxon>
        <taxon>Embryophyta</taxon>
        <taxon>Tracheophyta</taxon>
        <taxon>Spermatophyta</taxon>
        <taxon>Magnoliopsida</taxon>
        <taxon>eudicotyledons</taxon>
        <taxon>Gunneridae</taxon>
        <taxon>Pentapetalae</taxon>
        <taxon>rosids</taxon>
        <taxon>fabids</taxon>
        <taxon>Fabales</taxon>
        <taxon>Fabaceae</taxon>
        <taxon>Papilionoideae</taxon>
        <taxon>50 kb inversion clade</taxon>
        <taxon>NPAAA clade</taxon>
        <taxon>Hologalegina</taxon>
        <taxon>IRL clade</taxon>
        <taxon>Trifolieae</taxon>
        <taxon>Trifolium</taxon>
    </lineage>
</organism>
<comment type="caution">
    <text evidence="1">The sequence shown here is derived from an EMBL/GenBank/DDBJ whole genome shotgun (WGS) entry which is preliminary data.</text>
</comment>
<accession>A0ACB0LP57</accession>
<evidence type="ECO:0000313" key="2">
    <source>
        <dbReference type="Proteomes" id="UP001177021"/>
    </source>
</evidence>
<proteinExistence type="predicted"/>
<reference evidence="1" key="1">
    <citation type="submission" date="2023-10" db="EMBL/GenBank/DDBJ databases">
        <authorList>
            <person name="Rodriguez Cubillos JULIANA M."/>
            <person name="De Vega J."/>
        </authorList>
    </citation>
    <scope>NUCLEOTIDE SEQUENCE</scope>
</reference>
<name>A0ACB0LP57_TRIPR</name>
<protein>
    <submittedName>
        <fullName evidence="1">Uncharacterized protein</fullName>
    </submittedName>
</protein>
<evidence type="ECO:0000313" key="1">
    <source>
        <dbReference type="EMBL" id="CAJ2670143.1"/>
    </source>
</evidence>
<sequence length="403" mass="46291">MAEEDDIISTLPDAILCHILSFLQTKQSFATTTLSKRWKNLYLSVPVLHFKAAITDQTAYVRFINFVYSVLLSRDPAFPIKTFYLDFTFHNHEILSPHSPVEIITKWVKFVTQRGVEYIDLYAELEDGAFGFTELPISSLSCSTLVVLNLLCFSLEEAFSPIALPSLKTLHLENVSFPKLRDFMLFLSGCPILEDLFIFNVLFDSEESLTCDEWKTFCLTNLTRADIDCFCNHFPLKAVHNVVSLRLPIDQVNCRSDFIPTFHNLTQLELVYLNYSWHFLLQVLKLSPKLQELKIDQAGLNKDFWTRKDDKENWVDPDSVPQCLSLHLRTCILFNFLGLQGELLLAKYILKNARVLQTMKIRNVGQTNIKRLISSYPRDSTMCKVTIYQRSKVSSSSSVLAAI</sequence>